<keyword evidence="4" id="KW-0067">ATP-binding</keyword>
<dbReference type="SUPFAM" id="SSF52540">
    <property type="entry name" value="P-loop containing nucleoside triphosphate hydrolases"/>
    <property type="match status" value="2"/>
</dbReference>
<dbReference type="PROSITE" id="PS51192">
    <property type="entry name" value="HELICASE_ATP_BIND_1"/>
    <property type="match status" value="1"/>
</dbReference>
<evidence type="ECO:0000313" key="5">
    <source>
        <dbReference type="Proteomes" id="UP000198875"/>
    </source>
</evidence>
<dbReference type="InterPro" id="IPR038718">
    <property type="entry name" value="SNF2-like_sf"/>
</dbReference>
<evidence type="ECO:0000256" key="1">
    <source>
        <dbReference type="ARBA" id="ARBA00022801"/>
    </source>
</evidence>
<dbReference type="InterPro" id="IPR014001">
    <property type="entry name" value="Helicase_ATP-bd"/>
</dbReference>
<dbReference type="Pfam" id="PF00176">
    <property type="entry name" value="SNF2-rel_dom"/>
    <property type="match status" value="1"/>
</dbReference>
<keyword evidence="1" id="KW-0378">Hydrolase</keyword>
<evidence type="ECO:0000259" key="2">
    <source>
        <dbReference type="PROSITE" id="PS51192"/>
    </source>
</evidence>
<feature type="domain" description="Helicase C-terminal" evidence="3">
    <location>
        <begin position="508"/>
        <end position="687"/>
    </location>
</feature>
<dbReference type="NCBIfam" id="NF041062">
    <property type="entry name" value="DpdE"/>
    <property type="match status" value="1"/>
</dbReference>
<proteinExistence type="predicted"/>
<gene>
    <name evidence="4" type="ORF">BN971_01877</name>
</gene>
<dbReference type="InterPro" id="IPR001650">
    <property type="entry name" value="Helicase_C-like"/>
</dbReference>
<dbReference type="PANTHER" id="PTHR45766:SF6">
    <property type="entry name" value="SWI_SNF-RELATED MATRIX-ASSOCIATED ACTIN-DEPENDENT REGULATOR OF CHROMATIN SUBFAMILY A-LIKE PROTEIN 1"/>
    <property type="match status" value="1"/>
</dbReference>
<reference evidence="4 5" key="1">
    <citation type="submission" date="2015-03" db="EMBL/GenBank/DDBJ databases">
        <authorList>
            <person name="Murphy D."/>
        </authorList>
    </citation>
    <scope>NUCLEOTIDE SEQUENCE [LARGE SCALE GENOMIC DNA]</scope>
    <source>
        <strain evidence="4 5">DSM 44277</strain>
    </source>
</reference>
<dbReference type="AlphaFoldDB" id="A0A0U0W7I0"/>
<dbReference type="EMBL" id="CSTD01000001">
    <property type="protein sequence ID" value="CPR10486.1"/>
    <property type="molecule type" value="Genomic_DNA"/>
</dbReference>
<dbReference type="PROSITE" id="PS51194">
    <property type="entry name" value="HELICASE_CTER"/>
    <property type="match status" value="1"/>
</dbReference>
<dbReference type="Gene3D" id="3.40.50.300">
    <property type="entry name" value="P-loop containing nucleotide triphosphate hydrolases"/>
    <property type="match status" value="1"/>
</dbReference>
<dbReference type="Gene3D" id="3.40.50.10810">
    <property type="entry name" value="Tandem AAA-ATPase domain"/>
    <property type="match status" value="1"/>
</dbReference>
<protein>
    <submittedName>
        <fullName evidence="4">Helicase domain-containing protein</fullName>
    </submittedName>
</protein>
<dbReference type="InterPro" id="IPR000330">
    <property type="entry name" value="SNF2_N"/>
</dbReference>
<dbReference type="GO" id="GO:0005524">
    <property type="term" value="F:ATP binding"/>
    <property type="evidence" value="ECO:0007669"/>
    <property type="project" value="InterPro"/>
</dbReference>
<dbReference type="SMART" id="SM00490">
    <property type="entry name" value="HELICc"/>
    <property type="match status" value="1"/>
</dbReference>
<evidence type="ECO:0000259" key="3">
    <source>
        <dbReference type="PROSITE" id="PS51194"/>
    </source>
</evidence>
<dbReference type="GO" id="GO:0016787">
    <property type="term" value="F:hydrolase activity"/>
    <property type="evidence" value="ECO:0007669"/>
    <property type="project" value="UniProtKB-KW"/>
</dbReference>
<accession>A0A0U0W7I0</accession>
<keyword evidence="4" id="KW-0347">Helicase</keyword>
<dbReference type="InterPro" id="IPR027417">
    <property type="entry name" value="P-loop_NTPase"/>
</dbReference>
<dbReference type="GO" id="GO:0004386">
    <property type="term" value="F:helicase activity"/>
    <property type="evidence" value="ECO:0007669"/>
    <property type="project" value="UniProtKB-KW"/>
</dbReference>
<dbReference type="Proteomes" id="UP000198875">
    <property type="component" value="Unassembled WGS sequence"/>
</dbReference>
<organism evidence="4 5">
    <name type="scientific">Mycobacterium bohemicum DSM 44277</name>
    <dbReference type="NCBI Taxonomy" id="1236609"/>
    <lineage>
        <taxon>Bacteria</taxon>
        <taxon>Bacillati</taxon>
        <taxon>Actinomycetota</taxon>
        <taxon>Actinomycetes</taxon>
        <taxon>Mycobacteriales</taxon>
        <taxon>Mycobacteriaceae</taxon>
        <taxon>Mycobacterium</taxon>
    </lineage>
</organism>
<keyword evidence="4" id="KW-0547">Nucleotide-binding</keyword>
<name>A0A0U0W7I0_MYCBE</name>
<dbReference type="Pfam" id="PF00271">
    <property type="entry name" value="Helicase_C"/>
    <property type="match status" value="1"/>
</dbReference>
<evidence type="ECO:0000313" key="4">
    <source>
        <dbReference type="EMBL" id="CPR10486.1"/>
    </source>
</evidence>
<dbReference type="SMART" id="SM00487">
    <property type="entry name" value="DEXDc"/>
    <property type="match status" value="1"/>
</dbReference>
<sequence>MSRAYVGDLVRNAELGVGRLLAVRNGEARVRYFTGPSTSAYTERTHAAKSLAPAILSPHTRVYLREGPGWRIGRIEGGPDGLKRYTVAFPNLQGGLLAIDAFEVRWNVPIEDPFAILESFGGDAPKVYESRLEFLRHWAGQRAAAIGVEGLLLASVELHRHQLAVVRRVSNDPVKRYLLADEVGLGKTIEAAALIWRFLDRKPAGRVLVLVPEHLRYQWADELTERFRTGKASLLIRSLTNEARWPEDPVDLLVIDEAHRVTRNGALGVDTRRRIAQMAHAAEELLLLSATPVRSNEAGFLDLLYLLDPAHYRPDQVEEFTRRVHDRDKLALICQALVPDIDEFDLTLYAEQLQADYSGDALLAGLLASATSADDASRAAAVTRVRQHLSEAYRLHQRMLRTRRTPDITASFGVRGRKRAKGFLVSVDDANTGQRTELLDRLRMDLLVASENSTLEIQECVDLFREAAQRCGSLPYAVWPLRSDQAADPSKGLVSRLRELVDRGVVANLDALIDTICAEREVRTSALVDALAQFTGFKTQSRVVLATAFAECAAAIADEMVRRWGRQRIATHVKTNDEDENRAAIERWTNGGQCSILIVDDSAEEGANLQVADLLIHLDLPWETFRIEQRIGRCDRHAPPGVGAIDSKVVIFGDEPYAMNWLEFVSDGCEAFTRSLSSLQYVLGDTERAVLANVLREGPEALGEAATEQPEKLAEELVRIVAHDALDEIDERGCDQTLSVDRHLIKSDRDPALTRALVTWLEGVGTQLTWEDGAVIRISRRPRPQVPFDVETKIAAVAQIPIALRRGPAVSRRIPILRAGHPTVDTIAKHLLQSDRGVAFAMFRPWPGMSPAEIVFRADYLVSASFAQDFIEAAVTLGVLRWVDQVLQEVSPPIVEKVVMTPSGDEAKDGRLLQPYTPRTGDINLGSRPQLFEKLIASVDWTGLCVIAAEQTRAIASARSSVVDRPLLAANEIRHRIAQRVDRGRARRNAGMVDTDSEIEQLETLLPERLELQIQPLGCGAIFVGDPRLASDP</sequence>
<feature type="domain" description="Helicase ATP-binding" evidence="2">
    <location>
        <begin position="168"/>
        <end position="310"/>
    </location>
</feature>
<dbReference type="PANTHER" id="PTHR45766">
    <property type="entry name" value="DNA ANNEALING HELICASE AND ENDONUCLEASE ZRANB3 FAMILY MEMBER"/>
    <property type="match status" value="1"/>
</dbReference>